<feature type="domain" description="Phosphatidic acid phosphatase type 2/haloperoxidase" evidence="2">
    <location>
        <begin position="88"/>
        <end position="198"/>
    </location>
</feature>
<keyword evidence="1" id="KW-0812">Transmembrane</keyword>
<feature type="transmembrane region" description="Helical" evidence="1">
    <location>
        <begin position="183"/>
        <end position="205"/>
    </location>
</feature>
<feature type="transmembrane region" description="Helical" evidence="1">
    <location>
        <begin position="5"/>
        <end position="25"/>
    </location>
</feature>
<evidence type="ECO:0000256" key="1">
    <source>
        <dbReference type="SAM" id="Phobius"/>
    </source>
</evidence>
<dbReference type="SUPFAM" id="SSF48317">
    <property type="entry name" value="Acid phosphatase/Vanadium-dependent haloperoxidase"/>
    <property type="match status" value="1"/>
</dbReference>
<dbReference type="PANTHER" id="PTHR14969:SF13">
    <property type="entry name" value="AT30094P"/>
    <property type="match status" value="1"/>
</dbReference>
<evidence type="ECO:0000313" key="4">
    <source>
        <dbReference type="Proteomes" id="UP000589351"/>
    </source>
</evidence>
<gene>
    <name evidence="3" type="ORF">JEODO184_00194</name>
</gene>
<dbReference type="EMBL" id="CAJEWD010000003">
    <property type="protein sequence ID" value="CAD2071296.1"/>
    <property type="molecule type" value="Genomic_DNA"/>
</dbReference>
<proteinExistence type="predicted"/>
<dbReference type="CDD" id="cd03392">
    <property type="entry name" value="PAP2_like_2"/>
    <property type="match status" value="1"/>
</dbReference>
<evidence type="ECO:0000313" key="3">
    <source>
        <dbReference type="EMBL" id="CAD2071296.1"/>
    </source>
</evidence>
<comment type="caution">
    <text evidence="3">The sequence shown here is derived from an EMBL/GenBank/DDBJ whole genome shotgun (WGS) entry which is preliminary data.</text>
</comment>
<dbReference type="PANTHER" id="PTHR14969">
    <property type="entry name" value="SPHINGOSINE-1-PHOSPHATE PHOSPHOHYDROLASE"/>
    <property type="match status" value="1"/>
</dbReference>
<organism evidence="3 4">
    <name type="scientific">Jeotgalicoccus meleagridis</name>
    <dbReference type="NCBI Taxonomy" id="2759181"/>
    <lineage>
        <taxon>Bacteria</taxon>
        <taxon>Bacillati</taxon>
        <taxon>Bacillota</taxon>
        <taxon>Bacilli</taxon>
        <taxon>Bacillales</taxon>
        <taxon>Staphylococcaceae</taxon>
        <taxon>Jeotgalicoccus</taxon>
    </lineage>
</organism>
<dbReference type="AlphaFoldDB" id="A0A6V7R1T1"/>
<dbReference type="InterPro" id="IPR000326">
    <property type="entry name" value="PAP2/HPO"/>
</dbReference>
<accession>A0A6V7R1T1</accession>
<dbReference type="Pfam" id="PF01569">
    <property type="entry name" value="PAP2"/>
    <property type="match status" value="1"/>
</dbReference>
<keyword evidence="4" id="KW-1185">Reference proteome</keyword>
<protein>
    <submittedName>
        <fullName evidence="3">Undecaprenyl pyrophosphate phosphatase</fullName>
    </submittedName>
</protein>
<feature type="transmembrane region" description="Helical" evidence="1">
    <location>
        <begin position="130"/>
        <end position="148"/>
    </location>
</feature>
<dbReference type="SMART" id="SM00014">
    <property type="entry name" value="acidPPc"/>
    <property type="match status" value="1"/>
</dbReference>
<keyword evidence="1" id="KW-1133">Transmembrane helix</keyword>
<reference evidence="3 4" key="1">
    <citation type="submission" date="2020-07" db="EMBL/GenBank/DDBJ databases">
        <authorList>
            <person name="Criscuolo A."/>
        </authorList>
    </citation>
    <scope>NUCLEOTIDE SEQUENCE [LARGE SCALE GENOMIC DNA]</scope>
    <source>
        <strain evidence="3">CIP111649</strain>
    </source>
</reference>
<sequence length="224" mass="25291">MAKNFLASSFLFLFIYIFIALGVFYKLDWVYNLDKSVISYIQSFITDSRTALIIILTDFAGTISIIILTALTVIFLIYKRMYILSLWFGMTILLGPGIFVYIMKKIVDRDRPGILRLAHVTSQSFPSGHSTAATVFIGLLSIFIILTVHAKWIKILSGVIAFSLITFIMFTRVYLGVHFPTDVLAGFSFGIAVVSLSIALYKLYLDKVKQALFRRNIEDQSPSI</sequence>
<feature type="transmembrane region" description="Helical" evidence="1">
    <location>
        <begin position="84"/>
        <end position="103"/>
    </location>
</feature>
<evidence type="ECO:0000259" key="2">
    <source>
        <dbReference type="SMART" id="SM00014"/>
    </source>
</evidence>
<feature type="transmembrane region" description="Helical" evidence="1">
    <location>
        <begin position="155"/>
        <end position="177"/>
    </location>
</feature>
<dbReference type="InterPro" id="IPR036938">
    <property type="entry name" value="PAP2/HPO_sf"/>
</dbReference>
<dbReference type="Gene3D" id="1.20.144.10">
    <property type="entry name" value="Phosphatidic acid phosphatase type 2/haloperoxidase"/>
    <property type="match status" value="2"/>
</dbReference>
<dbReference type="RefSeq" id="WP_185124760.1">
    <property type="nucleotide sequence ID" value="NZ_CAJEWD010000003.1"/>
</dbReference>
<dbReference type="Proteomes" id="UP000589351">
    <property type="component" value="Unassembled WGS sequence"/>
</dbReference>
<keyword evidence="1" id="KW-0472">Membrane</keyword>
<feature type="transmembrane region" description="Helical" evidence="1">
    <location>
        <begin position="51"/>
        <end position="77"/>
    </location>
</feature>
<name>A0A6V7R1T1_9STAP</name>